<protein>
    <submittedName>
        <fullName evidence="8">P-loop containing nucleoside triphosphate hydrolase protein</fullName>
    </submittedName>
</protein>
<dbReference type="SUPFAM" id="SSF52540">
    <property type="entry name" value="P-loop containing nucleoside triphosphate hydrolases"/>
    <property type="match status" value="1"/>
</dbReference>
<evidence type="ECO:0000256" key="5">
    <source>
        <dbReference type="ARBA" id="ARBA00023128"/>
    </source>
</evidence>
<comment type="subcellular location">
    <subcellularLocation>
        <location evidence="1">Mitochondrion outer membrane</location>
        <topology evidence="1">Single-pass membrane protein</topology>
    </subcellularLocation>
</comment>
<dbReference type="EMBL" id="JBBJBU010000005">
    <property type="protein sequence ID" value="KAK7205510.1"/>
    <property type="molecule type" value="Genomic_DNA"/>
</dbReference>
<dbReference type="InterPro" id="IPR003960">
    <property type="entry name" value="ATPase_AAA_CS"/>
</dbReference>
<dbReference type="Pfam" id="PF00004">
    <property type="entry name" value="AAA"/>
    <property type="match status" value="1"/>
</dbReference>
<dbReference type="SMART" id="SM00382">
    <property type="entry name" value="AAA"/>
    <property type="match status" value="1"/>
</dbReference>
<accession>A0ABR1F6P2</accession>
<comment type="caution">
    <text evidence="8">The sequence shown here is derived from an EMBL/GenBank/DDBJ whole genome shotgun (WGS) entry which is preliminary data.</text>
</comment>
<keyword evidence="9" id="KW-1185">Reference proteome</keyword>
<dbReference type="RefSeq" id="XP_064768543.1">
    <property type="nucleotide sequence ID" value="XM_064910441.1"/>
</dbReference>
<proteinExistence type="inferred from homology"/>
<keyword evidence="8" id="KW-0378">Hydrolase</keyword>
<evidence type="ECO:0000259" key="7">
    <source>
        <dbReference type="SMART" id="SM00382"/>
    </source>
</evidence>
<keyword evidence="5" id="KW-0496">Mitochondrion</keyword>
<evidence type="ECO:0000313" key="9">
    <source>
        <dbReference type="Proteomes" id="UP001498771"/>
    </source>
</evidence>
<dbReference type="InterPro" id="IPR027417">
    <property type="entry name" value="P-loop_NTPase"/>
</dbReference>
<evidence type="ECO:0000256" key="4">
    <source>
        <dbReference type="ARBA" id="ARBA00022840"/>
    </source>
</evidence>
<sequence length="288" mass="32584">MPQEFSYGVLENNHTSGILLYGPPGTGKTLLVKALAKAGHTSILEVRPGDVLDMYVGESEKNVQALFSLARKLSPAIIFIDEVEALFRNRTASHHTNKGHRNMLNQFMVEWDGLRSEKVMLVGATNRPFDLDDAILRRFPRRILVDLPLEKTREEIFRVHLKGEQLDESTVSLSRLAQETKFFSGSDIKNVCISAALMAVKEIKQKIDSGEIAPADAANQKRTLEWRHFEFALKQTGSSISDDMSSITMIREWDREFGQDRKKKAEVKPWGFSRETPSADIAVRPEDR</sequence>
<dbReference type="Gene3D" id="3.40.50.300">
    <property type="entry name" value="P-loop containing nucleotide triphosphate hydrolases"/>
    <property type="match status" value="1"/>
</dbReference>
<dbReference type="PANTHER" id="PTHR45644:SF56">
    <property type="entry name" value="AAA ATPASE, PUTATIVE (AFU_ORTHOLOGUE AFUA_2G12920)-RELATED"/>
    <property type="match status" value="1"/>
</dbReference>
<keyword evidence="4 6" id="KW-0067">ATP-binding</keyword>
<dbReference type="InterPro" id="IPR051701">
    <property type="entry name" value="Mito_OM_Translocase_MSP1"/>
</dbReference>
<evidence type="ECO:0000256" key="3">
    <source>
        <dbReference type="ARBA" id="ARBA00022787"/>
    </source>
</evidence>
<evidence type="ECO:0000256" key="2">
    <source>
        <dbReference type="ARBA" id="ARBA00022741"/>
    </source>
</evidence>
<keyword evidence="2 6" id="KW-0547">Nucleotide-binding</keyword>
<dbReference type="Pfam" id="PF17862">
    <property type="entry name" value="AAA_lid_3"/>
    <property type="match status" value="1"/>
</dbReference>
<dbReference type="InterPro" id="IPR041569">
    <property type="entry name" value="AAA_lid_3"/>
</dbReference>
<dbReference type="Gene3D" id="1.10.8.60">
    <property type="match status" value="1"/>
</dbReference>
<dbReference type="Proteomes" id="UP001498771">
    <property type="component" value="Unassembled WGS sequence"/>
</dbReference>
<comment type="similarity">
    <text evidence="6">Belongs to the AAA ATPase family.</text>
</comment>
<dbReference type="InterPro" id="IPR003959">
    <property type="entry name" value="ATPase_AAA_core"/>
</dbReference>
<keyword evidence="3" id="KW-0472">Membrane</keyword>
<dbReference type="InterPro" id="IPR003593">
    <property type="entry name" value="AAA+_ATPase"/>
</dbReference>
<evidence type="ECO:0000256" key="6">
    <source>
        <dbReference type="RuleBase" id="RU003651"/>
    </source>
</evidence>
<evidence type="ECO:0000256" key="1">
    <source>
        <dbReference type="ARBA" id="ARBA00004572"/>
    </source>
</evidence>
<feature type="domain" description="AAA+ ATPase" evidence="7">
    <location>
        <begin position="14"/>
        <end position="149"/>
    </location>
</feature>
<dbReference type="GO" id="GO:0016787">
    <property type="term" value="F:hydrolase activity"/>
    <property type="evidence" value="ECO:0007669"/>
    <property type="project" value="UniProtKB-KW"/>
</dbReference>
<evidence type="ECO:0000313" key="8">
    <source>
        <dbReference type="EMBL" id="KAK7205510.1"/>
    </source>
</evidence>
<organism evidence="8 9">
    <name type="scientific">Myxozyma melibiosi</name>
    <dbReference type="NCBI Taxonomy" id="54550"/>
    <lineage>
        <taxon>Eukaryota</taxon>
        <taxon>Fungi</taxon>
        <taxon>Dikarya</taxon>
        <taxon>Ascomycota</taxon>
        <taxon>Saccharomycotina</taxon>
        <taxon>Lipomycetes</taxon>
        <taxon>Lipomycetales</taxon>
        <taxon>Lipomycetaceae</taxon>
        <taxon>Myxozyma</taxon>
    </lineage>
</organism>
<reference evidence="8 9" key="1">
    <citation type="submission" date="2024-03" db="EMBL/GenBank/DDBJ databases">
        <title>Genome-scale model development and genomic sequencing of the oleaginous clade Lipomyces.</title>
        <authorList>
            <consortium name="Lawrence Berkeley National Laboratory"/>
            <person name="Czajka J.J."/>
            <person name="Han Y."/>
            <person name="Kim J."/>
            <person name="Mondo S.J."/>
            <person name="Hofstad B.A."/>
            <person name="Robles A."/>
            <person name="Haridas S."/>
            <person name="Riley R."/>
            <person name="LaButti K."/>
            <person name="Pangilinan J."/>
            <person name="Andreopoulos W."/>
            <person name="Lipzen A."/>
            <person name="Yan J."/>
            <person name="Wang M."/>
            <person name="Ng V."/>
            <person name="Grigoriev I.V."/>
            <person name="Spatafora J.W."/>
            <person name="Magnuson J.K."/>
            <person name="Baker S.E."/>
            <person name="Pomraning K.R."/>
        </authorList>
    </citation>
    <scope>NUCLEOTIDE SEQUENCE [LARGE SCALE GENOMIC DNA]</scope>
    <source>
        <strain evidence="8 9">Phaff 52-87</strain>
    </source>
</reference>
<dbReference type="PROSITE" id="PS00674">
    <property type="entry name" value="AAA"/>
    <property type="match status" value="1"/>
</dbReference>
<dbReference type="GeneID" id="90035953"/>
<name>A0ABR1F6P2_9ASCO</name>
<dbReference type="PANTHER" id="PTHR45644">
    <property type="entry name" value="AAA ATPASE, PUTATIVE (AFU_ORTHOLOGUE AFUA_2G12920)-RELATED-RELATED"/>
    <property type="match status" value="1"/>
</dbReference>
<keyword evidence="3" id="KW-1000">Mitochondrion outer membrane</keyword>
<gene>
    <name evidence="8" type="ORF">BZA70DRAFT_238285</name>
</gene>